<keyword evidence="4" id="KW-1185">Reference proteome</keyword>
<evidence type="ECO:0000313" key="3">
    <source>
        <dbReference type="EMBL" id="EGR28677.1"/>
    </source>
</evidence>
<feature type="transmembrane region" description="Helical" evidence="1">
    <location>
        <begin position="119"/>
        <end position="137"/>
    </location>
</feature>
<evidence type="ECO:0000256" key="1">
    <source>
        <dbReference type="SAM" id="Phobius"/>
    </source>
</evidence>
<feature type="transmembrane region" description="Helical" evidence="1">
    <location>
        <begin position="44"/>
        <end position="66"/>
    </location>
</feature>
<keyword evidence="1" id="KW-0472">Membrane</keyword>
<accession>G0R1H6</accession>
<protein>
    <recommendedName>
        <fullName evidence="2">LITAF domain-containing protein</fullName>
    </recommendedName>
</protein>
<name>G0R1H6_ICHMU</name>
<organism evidence="3 4">
    <name type="scientific">Ichthyophthirius multifiliis</name>
    <name type="common">White spot disease agent</name>
    <name type="synonym">Ich</name>
    <dbReference type="NCBI Taxonomy" id="5932"/>
    <lineage>
        <taxon>Eukaryota</taxon>
        <taxon>Sar</taxon>
        <taxon>Alveolata</taxon>
        <taxon>Ciliophora</taxon>
        <taxon>Intramacronucleata</taxon>
        <taxon>Oligohymenophorea</taxon>
        <taxon>Hymenostomatida</taxon>
        <taxon>Ophryoglenina</taxon>
        <taxon>Ichthyophthirius</taxon>
    </lineage>
</organism>
<sequence>MKELKNKTSQNKIEQLTLGDQPEKIKCPYCAAQTNTQIQFRNGFLTYTLSLLVLVTIPLLASIFLIPIVILLTKNLCHICLCCDNKVGSNGNLIYALNIKDGIVSFKIGEIGFILTRKIILNIIILIITFLVIMYKIKNTTYHSHKYGHSHANDLLYYTNSTWNVFISECSIQKFREKGQQQMSYCWNNHIDRTIVSWEGHVIRVEDL</sequence>
<dbReference type="PROSITE" id="PS51837">
    <property type="entry name" value="LITAF"/>
    <property type="match status" value="1"/>
</dbReference>
<dbReference type="OMA" id="ITIADTW"/>
<dbReference type="Pfam" id="PF10601">
    <property type="entry name" value="zf-LITAF-like"/>
    <property type="match status" value="1"/>
</dbReference>
<evidence type="ECO:0000259" key="2">
    <source>
        <dbReference type="PROSITE" id="PS51837"/>
    </source>
</evidence>
<dbReference type="InterPro" id="IPR006629">
    <property type="entry name" value="LITAF"/>
</dbReference>
<dbReference type="Proteomes" id="UP000008983">
    <property type="component" value="Unassembled WGS sequence"/>
</dbReference>
<feature type="domain" description="LITAF" evidence="2">
    <location>
        <begin position="7"/>
        <end position="92"/>
    </location>
</feature>
<dbReference type="AlphaFoldDB" id="G0R1H6"/>
<evidence type="ECO:0000313" key="4">
    <source>
        <dbReference type="Proteomes" id="UP000008983"/>
    </source>
</evidence>
<gene>
    <name evidence="3" type="ORF">IMG5_170610</name>
</gene>
<dbReference type="GeneID" id="14904759"/>
<reference evidence="3 4" key="1">
    <citation type="submission" date="2011-07" db="EMBL/GenBank/DDBJ databases">
        <authorList>
            <person name="Coyne R."/>
            <person name="Brami D."/>
            <person name="Johnson J."/>
            <person name="Hostetler J."/>
            <person name="Hannick L."/>
            <person name="Clark T."/>
            <person name="Cassidy-Hanley D."/>
            <person name="Inman J."/>
        </authorList>
    </citation>
    <scope>NUCLEOTIDE SEQUENCE [LARGE SCALE GENOMIC DNA]</scope>
    <source>
        <strain evidence="3 4">G5</strain>
    </source>
</reference>
<keyword evidence="1" id="KW-1133">Transmembrane helix</keyword>
<dbReference type="eggNOG" id="ENOG502SN18">
    <property type="taxonomic scope" value="Eukaryota"/>
</dbReference>
<dbReference type="OrthoDB" id="293872at2759"/>
<dbReference type="InParanoid" id="G0R1H6"/>
<keyword evidence="1" id="KW-0812">Transmembrane</keyword>
<dbReference type="EMBL" id="GL984219">
    <property type="protein sequence ID" value="EGR28677.1"/>
    <property type="molecule type" value="Genomic_DNA"/>
</dbReference>
<dbReference type="RefSeq" id="XP_004029913.1">
    <property type="nucleotide sequence ID" value="XM_004029865.1"/>
</dbReference>
<proteinExistence type="predicted"/>